<organism evidence="1 2">
    <name type="scientific">Ambrosiozyma monospora</name>
    <name type="common">Yeast</name>
    <name type="synonym">Endomycopsis monosporus</name>
    <dbReference type="NCBI Taxonomy" id="43982"/>
    <lineage>
        <taxon>Eukaryota</taxon>
        <taxon>Fungi</taxon>
        <taxon>Dikarya</taxon>
        <taxon>Ascomycota</taxon>
        <taxon>Saccharomycotina</taxon>
        <taxon>Pichiomycetes</taxon>
        <taxon>Pichiales</taxon>
        <taxon>Pichiaceae</taxon>
        <taxon>Ambrosiozyma</taxon>
    </lineage>
</organism>
<dbReference type="EMBL" id="BSXS01010012">
    <property type="protein sequence ID" value="GME97175.1"/>
    <property type="molecule type" value="Genomic_DNA"/>
</dbReference>
<comment type="caution">
    <text evidence="1">The sequence shown here is derived from an EMBL/GenBank/DDBJ whole genome shotgun (WGS) entry which is preliminary data.</text>
</comment>
<accession>A0ACB5TXX2</accession>
<protein>
    <submittedName>
        <fullName evidence="1">Unnamed protein product</fullName>
    </submittedName>
</protein>
<proteinExistence type="predicted"/>
<keyword evidence="2" id="KW-1185">Reference proteome</keyword>
<dbReference type="Proteomes" id="UP001165064">
    <property type="component" value="Unassembled WGS sequence"/>
</dbReference>
<evidence type="ECO:0000313" key="1">
    <source>
        <dbReference type="EMBL" id="GME97175.1"/>
    </source>
</evidence>
<name>A0ACB5TXX2_AMBMO</name>
<reference evidence="1" key="1">
    <citation type="submission" date="2023-04" db="EMBL/GenBank/DDBJ databases">
        <title>Ambrosiozyma monospora NBRC 10751.</title>
        <authorList>
            <person name="Ichikawa N."/>
            <person name="Sato H."/>
            <person name="Tonouchi N."/>
        </authorList>
    </citation>
    <scope>NUCLEOTIDE SEQUENCE</scope>
    <source>
        <strain evidence="1">NBRC 10751</strain>
    </source>
</reference>
<evidence type="ECO:0000313" key="2">
    <source>
        <dbReference type="Proteomes" id="UP001165064"/>
    </source>
</evidence>
<gene>
    <name evidence="1" type="ORF">Amon02_001017500</name>
</gene>
<sequence length="149" mass="17081">MKLQSFFLFGLISLTAVNAIPAPQYNNTEELAYVQARISVYENALKTGKNLKAFDTGKFYGKRLRELYKERKYWEEQIYLEQQQQQKQQKRDVVSDSSSYANGTLPDGYPVAGIIVYASEEDTANPDATPIAIIQEDFDDFKDEQEDSE</sequence>